<evidence type="ECO:0000313" key="2">
    <source>
        <dbReference type="Proteomes" id="UP000663923"/>
    </source>
</evidence>
<sequence length="66" mass="7502">MNEDDDLPRSANDPLSLLTKQDLDPFSVDELEKRISVLKNEISRCEAKKSFAVSHRANADSLFKRP</sequence>
<gene>
    <name evidence="1" type="ORF">J4G78_04190</name>
</gene>
<dbReference type="RefSeq" id="WP_207988755.1">
    <property type="nucleotide sequence ID" value="NZ_CP071794.1"/>
</dbReference>
<dbReference type="Pfam" id="PF06698">
    <property type="entry name" value="DUF1192"/>
    <property type="match status" value="1"/>
</dbReference>
<reference evidence="1 2" key="1">
    <citation type="submission" date="2021-03" db="EMBL/GenBank/DDBJ databases">
        <title>Complete genome of Parasphingorhabdus_sp.JHSY0214.</title>
        <authorList>
            <person name="Yoo J.H."/>
            <person name="Bae J.W."/>
        </authorList>
    </citation>
    <scope>NUCLEOTIDE SEQUENCE [LARGE SCALE GENOMIC DNA]</scope>
    <source>
        <strain evidence="1 2">JHSY0214</strain>
    </source>
</reference>
<evidence type="ECO:0000313" key="1">
    <source>
        <dbReference type="EMBL" id="QTD56785.1"/>
    </source>
</evidence>
<keyword evidence="2" id="KW-1185">Reference proteome</keyword>
<dbReference type="EMBL" id="CP071794">
    <property type="protein sequence ID" value="QTD56785.1"/>
    <property type="molecule type" value="Genomic_DNA"/>
</dbReference>
<dbReference type="InterPro" id="IPR009579">
    <property type="entry name" value="DUF1192"/>
</dbReference>
<dbReference type="Proteomes" id="UP000663923">
    <property type="component" value="Chromosome"/>
</dbReference>
<organism evidence="1 2">
    <name type="scientific">Parasphingorhabdus cellanae</name>
    <dbReference type="NCBI Taxonomy" id="2806553"/>
    <lineage>
        <taxon>Bacteria</taxon>
        <taxon>Pseudomonadati</taxon>
        <taxon>Pseudomonadota</taxon>
        <taxon>Alphaproteobacteria</taxon>
        <taxon>Sphingomonadales</taxon>
        <taxon>Sphingomonadaceae</taxon>
        <taxon>Parasphingorhabdus</taxon>
    </lineage>
</organism>
<accession>A0ABX7T5D1</accession>
<protein>
    <submittedName>
        <fullName evidence="1">DUF1192 domain-containing protein</fullName>
    </submittedName>
</protein>
<proteinExistence type="predicted"/>
<name>A0ABX7T5D1_9SPHN</name>